<reference evidence="3" key="1">
    <citation type="journal article" date="2019" name="Int. J. Syst. Evol. Microbiol.">
        <title>The Global Catalogue of Microorganisms (GCM) 10K type strain sequencing project: providing services to taxonomists for standard genome sequencing and annotation.</title>
        <authorList>
            <consortium name="The Broad Institute Genomics Platform"/>
            <consortium name="The Broad Institute Genome Sequencing Center for Infectious Disease"/>
            <person name="Wu L."/>
            <person name="Ma J."/>
        </authorList>
    </citation>
    <scope>NUCLEOTIDE SEQUENCE [LARGE SCALE GENOMIC DNA]</scope>
    <source>
        <strain evidence="3">CCUG 71848</strain>
    </source>
</reference>
<evidence type="ECO:0000256" key="1">
    <source>
        <dbReference type="SAM" id="SignalP"/>
    </source>
</evidence>
<dbReference type="EMBL" id="JBHTLH010000019">
    <property type="protein sequence ID" value="MFD1124994.1"/>
    <property type="molecule type" value="Genomic_DNA"/>
</dbReference>
<keyword evidence="1" id="KW-0732">Signal</keyword>
<comment type="caution">
    <text evidence="2">The sequence shown here is derived from an EMBL/GenBank/DDBJ whole genome shotgun (WGS) entry which is preliminary data.</text>
</comment>
<accession>A0ABW3PI67</accession>
<dbReference type="RefSeq" id="WP_121977927.1">
    <property type="nucleotide sequence ID" value="NZ_JBHTLH010000019.1"/>
</dbReference>
<protein>
    <recommendedName>
        <fullName evidence="4">D-alanyl-D-alanine carboxypeptidase</fullName>
    </recommendedName>
</protein>
<evidence type="ECO:0000313" key="2">
    <source>
        <dbReference type="EMBL" id="MFD1124994.1"/>
    </source>
</evidence>
<evidence type="ECO:0000313" key="3">
    <source>
        <dbReference type="Proteomes" id="UP001597156"/>
    </source>
</evidence>
<organism evidence="2 3">
    <name type="scientific">Lentilactobacillus raoultii</name>
    <dbReference type="NCBI Taxonomy" id="1987503"/>
    <lineage>
        <taxon>Bacteria</taxon>
        <taxon>Bacillati</taxon>
        <taxon>Bacillota</taxon>
        <taxon>Bacilli</taxon>
        <taxon>Lactobacillales</taxon>
        <taxon>Lactobacillaceae</taxon>
        <taxon>Lentilactobacillus</taxon>
    </lineage>
</organism>
<dbReference type="Proteomes" id="UP001597156">
    <property type="component" value="Unassembled WGS sequence"/>
</dbReference>
<proteinExistence type="predicted"/>
<name>A0ABW3PI67_9LACO</name>
<gene>
    <name evidence="2" type="ORF">ACFQ22_06475</name>
</gene>
<sequence>MSLKKIILSCGTVLLVLIAMPIANAKSDENSYQVGNINDSWGLQLSKEGYVFRLDPDRNNDGLWSEPTGKNRYRITTHKTLRQLIHRQTNFKIYRVWQYQNGLQYKVVSQSGRYRGWIDHAGVYNKYSLDPQLQPIIKQEKRVINSVNAKYPNTTHYRQVDFKKYQNDLIRATKIAQNLNGNQKTVALKSLKEVKEYLKDRRSDQVPTILWP</sequence>
<keyword evidence="3" id="KW-1185">Reference proteome</keyword>
<feature type="chain" id="PRO_5046243534" description="D-alanyl-D-alanine carboxypeptidase" evidence="1">
    <location>
        <begin position="26"/>
        <end position="212"/>
    </location>
</feature>
<evidence type="ECO:0008006" key="4">
    <source>
        <dbReference type="Google" id="ProtNLM"/>
    </source>
</evidence>
<feature type="signal peptide" evidence="1">
    <location>
        <begin position="1"/>
        <end position="25"/>
    </location>
</feature>